<dbReference type="InterPro" id="IPR020339">
    <property type="entry name" value="C20orf85-like"/>
</dbReference>
<sequence>MFKYDRSRMSTQKGVVLELSAYHDSCIPKDRQQAAPPTDKKYSESDYSKCDNVTQDTIWKQSVGKEKMCLKNWEENWGFLTEFDEKDTTGGFMAGNQRPPEELPEKVDLFAGNVPCTNSGNYGARVNTDVGQTMQKLEFNFFGKQRRKKLGNDLVCY</sequence>
<dbReference type="Pfam" id="PF14945">
    <property type="entry name" value="LLC1"/>
    <property type="match status" value="1"/>
</dbReference>
<accession>A0ABQ9FWM4</accession>
<reference evidence="1 2" key="1">
    <citation type="submission" date="2022-12" db="EMBL/GenBank/DDBJ databases">
        <title>Chromosome-level genome of Tegillarca granosa.</title>
        <authorList>
            <person name="Kim J."/>
        </authorList>
    </citation>
    <scope>NUCLEOTIDE SEQUENCE [LARGE SCALE GENOMIC DNA]</scope>
    <source>
        <strain evidence="1">Teg-2019</strain>
        <tissue evidence="1">Adductor muscle</tissue>
    </source>
</reference>
<evidence type="ECO:0000313" key="2">
    <source>
        <dbReference type="Proteomes" id="UP001217089"/>
    </source>
</evidence>
<comment type="caution">
    <text evidence="1">The sequence shown here is derived from an EMBL/GenBank/DDBJ whole genome shotgun (WGS) entry which is preliminary data.</text>
</comment>
<organism evidence="1 2">
    <name type="scientific">Tegillarca granosa</name>
    <name type="common">Malaysian cockle</name>
    <name type="synonym">Anadara granosa</name>
    <dbReference type="NCBI Taxonomy" id="220873"/>
    <lineage>
        <taxon>Eukaryota</taxon>
        <taxon>Metazoa</taxon>
        <taxon>Spiralia</taxon>
        <taxon>Lophotrochozoa</taxon>
        <taxon>Mollusca</taxon>
        <taxon>Bivalvia</taxon>
        <taxon>Autobranchia</taxon>
        <taxon>Pteriomorphia</taxon>
        <taxon>Arcoida</taxon>
        <taxon>Arcoidea</taxon>
        <taxon>Arcidae</taxon>
        <taxon>Tegillarca</taxon>
    </lineage>
</organism>
<gene>
    <name evidence="1" type="ORF">KUTeg_000119</name>
</gene>
<dbReference type="Proteomes" id="UP001217089">
    <property type="component" value="Unassembled WGS sequence"/>
</dbReference>
<proteinExistence type="predicted"/>
<protein>
    <submittedName>
        <fullName evidence="1">Uncharacterized protein</fullName>
    </submittedName>
</protein>
<name>A0ABQ9FWM4_TEGGR</name>
<evidence type="ECO:0000313" key="1">
    <source>
        <dbReference type="EMBL" id="KAJ8321648.1"/>
    </source>
</evidence>
<dbReference type="PANTHER" id="PTHR31909">
    <property type="entry name" value="CHROMOSOME 20 ORF85 FAMILY MEMBER"/>
    <property type="match status" value="1"/>
</dbReference>
<dbReference type="EMBL" id="JARBDR010000018">
    <property type="protein sequence ID" value="KAJ8321648.1"/>
    <property type="molecule type" value="Genomic_DNA"/>
</dbReference>
<keyword evidence="2" id="KW-1185">Reference proteome</keyword>
<dbReference type="PANTHER" id="PTHR31909:SF2">
    <property type="entry name" value="RIKEN CDNA 2410004P03 GENE"/>
    <property type="match status" value="1"/>
</dbReference>